<gene>
    <name evidence="2" type="ORF">ISP20_17620</name>
</gene>
<reference evidence="2 3" key="1">
    <citation type="submission" date="2020-10" db="EMBL/GenBank/DDBJ databases">
        <title>Phylogeny of dyella-like bacteria.</title>
        <authorList>
            <person name="Fu J."/>
        </authorList>
    </citation>
    <scope>NUCLEOTIDE SEQUENCE [LARGE SCALE GENOMIC DNA]</scope>
    <source>
        <strain evidence="2 3">THG-B117</strain>
    </source>
</reference>
<evidence type="ECO:0008006" key="4">
    <source>
        <dbReference type="Google" id="ProtNLM"/>
    </source>
</evidence>
<name>A0ABS2JWM0_9GAMM</name>
<dbReference type="EMBL" id="JADIKC010000008">
    <property type="protein sequence ID" value="MBM7122989.1"/>
    <property type="molecule type" value="Genomic_DNA"/>
</dbReference>
<feature type="chain" id="PRO_5045991789" description="Lipoprotein" evidence="1">
    <location>
        <begin position="24"/>
        <end position="161"/>
    </location>
</feature>
<dbReference type="RefSeq" id="WP_204637440.1">
    <property type="nucleotide sequence ID" value="NZ_CP183983.1"/>
</dbReference>
<feature type="signal peptide" evidence="1">
    <location>
        <begin position="1"/>
        <end position="23"/>
    </location>
</feature>
<accession>A0ABS2JWM0</accession>
<comment type="caution">
    <text evidence="2">The sequence shown here is derived from an EMBL/GenBank/DDBJ whole genome shotgun (WGS) entry which is preliminary data.</text>
</comment>
<evidence type="ECO:0000313" key="3">
    <source>
        <dbReference type="Proteomes" id="UP001430065"/>
    </source>
</evidence>
<organism evidence="2 3">
    <name type="scientific">Dyella kyungheensis</name>
    <dbReference type="NCBI Taxonomy" id="1242174"/>
    <lineage>
        <taxon>Bacteria</taxon>
        <taxon>Pseudomonadati</taxon>
        <taxon>Pseudomonadota</taxon>
        <taxon>Gammaproteobacteria</taxon>
        <taxon>Lysobacterales</taxon>
        <taxon>Rhodanobacteraceae</taxon>
        <taxon>Dyella</taxon>
    </lineage>
</organism>
<evidence type="ECO:0000256" key="1">
    <source>
        <dbReference type="SAM" id="SignalP"/>
    </source>
</evidence>
<protein>
    <recommendedName>
        <fullName evidence="4">Lipoprotein</fullName>
    </recommendedName>
</protein>
<proteinExistence type="predicted"/>
<dbReference type="Proteomes" id="UP001430065">
    <property type="component" value="Unassembled WGS sequence"/>
</dbReference>
<evidence type="ECO:0000313" key="2">
    <source>
        <dbReference type="EMBL" id="MBM7122989.1"/>
    </source>
</evidence>
<keyword evidence="1" id="KW-0732">Signal</keyword>
<sequence length="161" mass="17278">MRVSRLCLMLVLGALHYSPMAAAQPECLVPLHQAGTPCRMALDGGRLSVSLTPDEIKEGRSELLAAADGRVPSNVQGGLLFDAQLIRREDDSVPGQSVWTLKATHVLAELPGAFKDRQIQVVSPAPGNGGTGFHPGQLYRVFAAKFNGRFYVWDGTVAPLN</sequence>
<keyword evidence="3" id="KW-1185">Reference proteome</keyword>